<feature type="compositionally biased region" description="Low complexity" evidence="8">
    <location>
        <begin position="10"/>
        <end position="19"/>
    </location>
</feature>
<organism evidence="11 12">
    <name type="scientific">Pseudonocardia oceani</name>
    <dbReference type="NCBI Taxonomy" id="2792013"/>
    <lineage>
        <taxon>Bacteria</taxon>
        <taxon>Bacillati</taxon>
        <taxon>Actinomycetota</taxon>
        <taxon>Actinomycetes</taxon>
        <taxon>Pseudonocardiales</taxon>
        <taxon>Pseudonocardiaceae</taxon>
        <taxon>Pseudonocardia</taxon>
    </lineage>
</organism>
<evidence type="ECO:0000256" key="8">
    <source>
        <dbReference type="SAM" id="MobiDB-lite"/>
    </source>
</evidence>
<dbReference type="InterPro" id="IPR014048">
    <property type="entry name" value="MethylDNA_cys_MeTrfase_DNA-bd"/>
</dbReference>
<keyword evidence="4" id="KW-0597">Phosphoprotein</keyword>
<evidence type="ECO:0000313" key="11">
    <source>
        <dbReference type="EMBL" id="MBW0128853.1"/>
    </source>
</evidence>
<dbReference type="EC" id="2.1.1.63" evidence="3"/>
<evidence type="ECO:0000256" key="7">
    <source>
        <dbReference type="ARBA" id="ARBA00023125"/>
    </source>
</evidence>
<evidence type="ECO:0000256" key="2">
    <source>
        <dbReference type="ARBA" id="ARBA00003317"/>
    </source>
</evidence>
<dbReference type="Pfam" id="PF01035">
    <property type="entry name" value="DNA_binding_1"/>
    <property type="match status" value="1"/>
</dbReference>
<reference evidence="11 12" key="1">
    <citation type="submission" date="2020-11" db="EMBL/GenBank/DDBJ databases">
        <title>Pseudonocardia abyssalis sp. nov. and Pseudonocardia oceani sp. nov., description and phylogenomic analysis of two novel actinomycetes isolated from the deep Southern Ocean.</title>
        <authorList>
            <person name="Parra J."/>
        </authorList>
    </citation>
    <scope>NUCLEOTIDE SEQUENCE [LARGE SCALE GENOMIC DNA]</scope>
    <source>
        <strain evidence="12">KRD185</strain>
    </source>
</reference>
<comment type="caution">
    <text evidence="11">The sequence shown here is derived from an EMBL/GenBank/DDBJ whole genome shotgun (WGS) entry which is preliminary data.</text>
</comment>
<evidence type="ECO:0000259" key="10">
    <source>
        <dbReference type="Pfam" id="PF02870"/>
    </source>
</evidence>
<dbReference type="NCBIfam" id="TIGR00589">
    <property type="entry name" value="ogt"/>
    <property type="match status" value="1"/>
</dbReference>
<dbReference type="EMBL" id="JADQDF010000001">
    <property type="protein sequence ID" value="MBW0128853.1"/>
    <property type="molecule type" value="Genomic_DNA"/>
</dbReference>
<dbReference type="Proteomes" id="UP000694300">
    <property type="component" value="Unassembled WGS sequence"/>
</dbReference>
<dbReference type="PANTHER" id="PTHR46460:SF1">
    <property type="entry name" value="METHYLATED-DNA--PROTEIN-CYSTEINE METHYLTRANSFERASE"/>
    <property type="match status" value="1"/>
</dbReference>
<dbReference type="InterPro" id="IPR008332">
    <property type="entry name" value="MethylG_MeTrfase_N"/>
</dbReference>
<dbReference type="Pfam" id="PF02870">
    <property type="entry name" value="Methyltransf_1N"/>
    <property type="match status" value="1"/>
</dbReference>
<protein>
    <recommendedName>
        <fullName evidence="3">methylated-DNA--[protein]-cysteine S-methyltransferase</fullName>
        <ecNumber evidence="3">2.1.1.63</ecNumber>
    </recommendedName>
</protein>
<evidence type="ECO:0000259" key="9">
    <source>
        <dbReference type="Pfam" id="PF01035"/>
    </source>
</evidence>
<dbReference type="InterPro" id="IPR001497">
    <property type="entry name" value="MethylDNA_cys_MeTrfase_AS"/>
</dbReference>
<sequence>MSDDRGTGDDAGPGTDAGPCTDDGPRTLAVAVVPAPAPIGALTVGVTAAGLALVAFGDVPEVAARAAARLGAVVVAGSPLLEQATTELAEYLDGRRRVFTVPLDRSLTSGSQRRVLDALFATVPFGATVTYGELAARAGLAGGDPARGHTAARGVGAIMGSNPIPVVVPCHRVLGSDGLGGFGGGRATKEWLLALEGVLTPALDFG</sequence>
<evidence type="ECO:0000256" key="4">
    <source>
        <dbReference type="ARBA" id="ARBA00022553"/>
    </source>
</evidence>
<feature type="domain" description="Methylguanine DNA methyltransferase ribonuclease-like" evidence="10">
    <location>
        <begin position="38"/>
        <end position="104"/>
    </location>
</feature>
<evidence type="ECO:0000313" key="12">
    <source>
        <dbReference type="Proteomes" id="UP000694300"/>
    </source>
</evidence>
<evidence type="ECO:0000256" key="3">
    <source>
        <dbReference type="ARBA" id="ARBA00011918"/>
    </source>
</evidence>
<comment type="cofactor">
    <cofactor evidence="1">
        <name>Zn(2+)</name>
        <dbReference type="ChEBI" id="CHEBI:29105"/>
    </cofactor>
</comment>
<keyword evidence="5" id="KW-0479">Metal-binding</keyword>
<keyword evidence="12" id="KW-1185">Reference proteome</keyword>
<evidence type="ECO:0000256" key="5">
    <source>
        <dbReference type="ARBA" id="ARBA00022723"/>
    </source>
</evidence>
<accession>A0ABS6U9G9</accession>
<name>A0ABS6U9G9_9PSEU</name>
<dbReference type="RefSeq" id="WP_218591968.1">
    <property type="nucleotide sequence ID" value="NZ_JADQDE010000213.1"/>
</dbReference>
<dbReference type="CDD" id="cd06445">
    <property type="entry name" value="ATase"/>
    <property type="match status" value="1"/>
</dbReference>
<proteinExistence type="predicted"/>
<dbReference type="PROSITE" id="PS00374">
    <property type="entry name" value="MGMT"/>
    <property type="match status" value="1"/>
</dbReference>
<feature type="region of interest" description="Disordered" evidence="8">
    <location>
        <begin position="1"/>
        <end position="23"/>
    </location>
</feature>
<evidence type="ECO:0000256" key="6">
    <source>
        <dbReference type="ARBA" id="ARBA00022833"/>
    </source>
</evidence>
<feature type="domain" description="Methylated-DNA-[protein]-cysteine S-methyltransferase DNA binding" evidence="9">
    <location>
        <begin position="112"/>
        <end position="198"/>
    </location>
</feature>
<keyword evidence="6" id="KW-0862">Zinc</keyword>
<evidence type="ECO:0000256" key="1">
    <source>
        <dbReference type="ARBA" id="ARBA00001947"/>
    </source>
</evidence>
<gene>
    <name evidence="11" type="ORF">I4I82_14360</name>
</gene>
<comment type="function">
    <text evidence="2">Involved in the cellular defense against the biological effects of O6-methylguanine (O6-MeG) and O4-methylthymine (O4-MeT) in DNA. Repairs the methylated nucleobase in DNA by stoichiometrically transferring the methyl group to a cysteine residue in the enzyme. This is a suicide reaction: the enzyme is irreversibly inactivated.</text>
</comment>
<keyword evidence="7" id="KW-0238">DNA-binding</keyword>
<dbReference type="PANTHER" id="PTHR46460">
    <property type="entry name" value="METHYLATED-DNA--PROTEIN-CYSTEINE METHYLTRANSFERASE"/>
    <property type="match status" value="1"/>
</dbReference>